<dbReference type="Proteomes" id="UP000177622">
    <property type="component" value="Unassembled WGS sequence"/>
</dbReference>
<evidence type="ECO:0000256" key="1">
    <source>
        <dbReference type="SAM" id="MobiDB-lite"/>
    </source>
</evidence>
<dbReference type="OrthoDB" id="3799035at2759"/>
<organism evidence="3 4">
    <name type="scientific">Penicillium arizonense</name>
    <dbReference type="NCBI Taxonomy" id="1835702"/>
    <lineage>
        <taxon>Eukaryota</taxon>
        <taxon>Fungi</taxon>
        <taxon>Dikarya</taxon>
        <taxon>Ascomycota</taxon>
        <taxon>Pezizomycotina</taxon>
        <taxon>Eurotiomycetes</taxon>
        <taxon>Eurotiomycetidae</taxon>
        <taxon>Eurotiales</taxon>
        <taxon>Aspergillaceae</taxon>
        <taxon>Penicillium</taxon>
    </lineage>
</organism>
<dbReference type="RefSeq" id="XP_022481863.1">
    <property type="nucleotide sequence ID" value="XM_022638281.1"/>
</dbReference>
<feature type="compositionally biased region" description="Polar residues" evidence="1">
    <location>
        <begin position="87"/>
        <end position="102"/>
    </location>
</feature>
<feature type="non-terminal residue" evidence="3">
    <location>
        <position position="1"/>
    </location>
</feature>
<feature type="non-terminal residue" evidence="3">
    <location>
        <position position="572"/>
    </location>
</feature>
<proteinExistence type="predicted"/>
<dbReference type="STRING" id="1835702.A0A1F5L057"/>
<reference evidence="3 4" key="1">
    <citation type="journal article" date="2016" name="Sci. Rep.">
        <title>Penicillium arizonense, a new, genome sequenced fungal species, reveals a high chemical diversity in secreted metabolites.</title>
        <authorList>
            <person name="Grijseels S."/>
            <person name="Nielsen J.C."/>
            <person name="Randelovic M."/>
            <person name="Nielsen J."/>
            <person name="Nielsen K.F."/>
            <person name="Workman M."/>
            <person name="Frisvad J.C."/>
        </authorList>
    </citation>
    <scope>NUCLEOTIDE SEQUENCE [LARGE SCALE GENOMIC DNA]</scope>
    <source>
        <strain evidence="3 4">CBS 141311</strain>
    </source>
</reference>
<comment type="caution">
    <text evidence="3">The sequence shown here is derived from an EMBL/GenBank/DDBJ whole genome shotgun (WGS) entry which is preliminary data.</text>
</comment>
<dbReference type="InterPro" id="IPR043502">
    <property type="entry name" value="DNA/RNA_pol_sf"/>
</dbReference>
<evidence type="ECO:0000259" key="2">
    <source>
        <dbReference type="Pfam" id="PF07727"/>
    </source>
</evidence>
<dbReference type="Pfam" id="PF07727">
    <property type="entry name" value="RVT_2"/>
    <property type="match status" value="1"/>
</dbReference>
<feature type="region of interest" description="Disordered" evidence="1">
    <location>
        <begin position="78"/>
        <end position="152"/>
    </location>
</feature>
<sequence>KPDLSFLRIIGSKVWKVFPREAIHQSEEGRHLAPRAELGYLTGYTGYSGAQYRVYRPFPNKKGGTMHVVRDAIIDEGPDWDLYNDPDTPTTPTSIQQETQPASPAISGPVNLHGPDPEDSDDPKNDEFYVLDEDSDQSEVSDASDVSDADSRDPIQLFSTASRAEKAEIQRCEDQSTVLLAEAAILSTESSLPALPSIQDIESTPAQWLESPTSLREAKASPFWPWWEQAMKSEIAQFEVLQVWQPASPPPGAKILSGRWVYKLKTDANGRPAKFKARWVARGNTQREGIDYEDAYAATGRYETLRVLLAVITLKKLYSTHLDVNLAYLNAILEEETYMQYPDGLDFHGVEPHGNVCRLRKSLYGLRQSAANWYKTLSSFLLSKGFNASSSDPCLYVRHEQGGGITIIFVYVDDMLLASTSPTTLQRVKEAIAKQWSISDLGEVSHYLSLKIQRDREAGIMKIGQKAYIDKFPDVPATSPRPFIPFSPSTELRKADEPANRENVKTYQSLTGSLIYASTVSRPDLSLALGMLTKHNLKPHDPHFSAVYQAVQYAKRTSNLTITYGRPKTSGN</sequence>
<evidence type="ECO:0000313" key="4">
    <source>
        <dbReference type="Proteomes" id="UP000177622"/>
    </source>
</evidence>
<feature type="compositionally biased region" description="Acidic residues" evidence="1">
    <location>
        <begin position="129"/>
        <end position="139"/>
    </location>
</feature>
<dbReference type="AlphaFoldDB" id="A0A1F5L057"/>
<dbReference type="SUPFAM" id="SSF56672">
    <property type="entry name" value="DNA/RNA polymerases"/>
    <property type="match status" value="1"/>
</dbReference>
<name>A0A1F5L057_PENAI</name>
<dbReference type="GeneID" id="34583015"/>
<dbReference type="InterPro" id="IPR013103">
    <property type="entry name" value="RVT_2"/>
</dbReference>
<evidence type="ECO:0000313" key="3">
    <source>
        <dbReference type="EMBL" id="OGE46389.1"/>
    </source>
</evidence>
<feature type="domain" description="Reverse transcriptase Ty1/copia-type" evidence="2">
    <location>
        <begin position="242"/>
        <end position="471"/>
    </location>
</feature>
<keyword evidence="4" id="KW-1185">Reference proteome</keyword>
<protein>
    <recommendedName>
        <fullName evidence="2">Reverse transcriptase Ty1/copia-type domain-containing protein</fullName>
    </recommendedName>
</protein>
<accession>A0A1F5L057</accession>
<gene>
    <name evidence="3" type="ORF">PENARI_c313G12282</name>
</gene>
<dbReference type="EMBL" id="LXJU01000313">
    <property type="protein sequence ID" value="OGE46389.1"/>
    <property type="molecule type" value="Genomic_DNA"/>
</dbReference>